<accession>A0A3M7QBE3</accession>
<reference evidence="1 2" key="1">
    <citation type="journal article" date="2018" name="Sci. Rep.">
        <title>Genomic signatures of local adaptation to the degree of environmental predictability in rotifers.</title>
        <authorList>
            <person name="Franch-Gras L."/>
            <person name="Hahn C."/>
            <person name="Garcia-Roger E.M."/>
            <person name="Carmona M.J."/>
            <person name="Serra M."/>
            <person name="Gomez A."/>
        </authorList>
    </citation>
    <scope>NUCLEOTIDE SEQUENCE [LARGE SCALE GENOMIC DNA]</scope>
    <source>
        <strain evidence="1">HYR1</strain>
    </source>
</reference>
<organism evidence="1 2">
    <name type="scientific">Brachionus plicatilis</name>
    <name type="common">Marine rotifer</name>
    <name type="synonym">Brachionus muelleri</name>
    <dbReference type="NCBI Taxonomy" id="10195"/>
    <lineage>
        <taxon>Eukaryota</taxon>
        <taxon>Metazoa</taxon>
        <taxon>Spiralia</taxon>
        <taxon>Gnathifera</taxon>
        <taxon>Rotifera</taxon>
        <taxon>Eurotatoria</taxon>
        <taxon>Monogononta</taxon>
        <taxon>Pseudotrocha</taxon>
        <taxon>Ploima</taxon>
        <taxon>Brachionidae</taxon>
        <taxon>Brachionus</taxon>
    </lineage>
</organism>
<dbReference type="EMBL" id="REGN01006783">
    <property type="protein sequence ID" value="RNA08301.1"/>
    <property type="molecule type" value="Genomic_DNA"/>
</dbReference>
<evidence type="ECO:0000313" key="2">
    <source>
        <dbReference type="Proteomes" id="UP000276133"/>
    </source>
</evidence>
<gene>
    <name evidence="1" type="ORF">BpHYR1_043616</name>
</gene>
<sequence>MCRKRLLLKVLTTLAIKNQTSNNYTNVVFIRNYFQNKTPKHIAKYLFYFNQYLEFKIENQSKAMREKDK</sequence>
<proteinExistence type="predicted"/>
<dbReference type="AlphaFoldDB" id="A0A3M7QBE3"/>
<protein>
    <submittedName>
        <fullName evidence="1">Uncharacterized protein</fullName>
    </submittedName>
</protein>
<keyword evidence="2" id="KW-1185">Reference proteome</keyword>
<dbReference type="Proteomes" id="UP000276133">
    <property type="component" value="Unassembled WGS sequence"/>
</dbReference>
<comment type="caution">
    <text evidence="1">The sequence shown here is derived from an EMBL/GenBank/DDBJ whole genome shotgun (WGS) entry which is preliminary data.</text>
</comment>
<name>A0A3M7QBE3_BRAPC</name>
<evidence type="ECO:0000313" key="1">
    <source>
        <dbReference type="EMBL" id="RNA08301.1"/>
    </source>
</evidence>